<evidence type="ECO:0000256" key="2">
    <source>
        <dbReference type="SAM" id="SignalP"/>
    </source>
</evidence>
<name>A0AAI8VYR7_9PEZI</name>
<protein>
    <submittedName>
        <fullName evidence="3">Uu.00g016560.m01.CDS01</fullName>
    </submittedName>
</protein>
<dbReference type="AlphaFoldDB" id="A0AAI8VYR7"/>
<proteinExistence type="predicted"/>
<feature type="signal peptide" evidence="2">
    <location>
        <begin position="1"/>
        <end position="20"/>
    </location>
</feature>
<dbReference type="Proteomes" id="UP001295740">
    <property type="component" value="Unassembled WGS sequence"/>
</dbReference>
<evidence type="ECO:0000256" key="1">
    <source>
        <dbReference type="SAM" id="MobiDB-lite"/>
    </source>
</evidence>
<feature type="chain" id="PRO_5042568195" evidence="2">
    <location>
        <begin position="21"/>
        <end position="688"/>
    </location>
</feature>
<feature type="region of interest" description="Disordered" evidence="1">
    <location>
        <begin position="78"/>
        <end position="105"/>
    </location>
</feature>
<feature type="compositionally biased region" description="Polar residues" evidence="1">
    <location>
        <begin position="78"/>
        <end position="98"/>
    </location>
</feature>
<reference evidence="3" key="1">
    <citation type="submission" date="2023-10" db="EMBL/GenBank/DDBJ databases">
        <authorList>
            <person name="Hackl T."/>
        </authorList>
    </citation>
    <scope>NUCLEOTIDE SEQUENCE</scope>
</reference>
<evidence type="ECO:0000313" key="3">
    <source>
        <dbReference type="EMBL" id="CAJ2513537.1"/>
    </source>
</evidence>
<dbReference type="EMBL" id="CAUWAG010000020">
    <property type="protein sequence ID" value="CAJ2513537.1"/>
    <property type="molecule type" value="Genomic_DNA"/>
</dbReference>
<comment type="caution">
    <text evidence="3">The sequence shown here is derived from an EMBL/GenBank/DDBJ whole genome shotgun (WGS) entry which is preliminary data.</text>
</comment>
<sequence length="688" mass="69749">MPTTTSVLWCVALLWRHVAAAGSGFRADQVDRRIPSRNDTTTALISASQAKSILPETTTSSLDPDGLAYSTIGSSSYAVPDSTRTSMTEYESAAPSNTEDADSDPFVSISDLGRITTLTRPTLQLPSPANSNSEVSTTPAITSSLYISNPSHTALPSATIPKPFFNTASIPSKWNSTTNVTAPPPPPVTTFTIPSPTSITVYPNTSASECSSSIGQPITVTSYSIVYTSTTTWAEDPSDYTPPFPTINTPGPCTPKSSPTGLTTFTTTDNAPNLVSSSGAQAVPALHFATIIYVTTDKNPAVVFPSLTLPDYGGSPASDSNNHKTVSGDSAVTTPEYGMVMSSVEDHKAAATPAPAPISVPASAQDLGSELDSAPVTVVVDPGEVQLNDQTFTDNPEQKTSTVVVGTDTFVIDPSKVVGASATITRPPNVGGVLVAVPATTTIEGIEVVYGSSVATIDGTVYEVGPTPVSVVVKGQPIVLGAGAIAFPSQTLNVNTGPGATETGVLGGELITAIGSDVVVIEGTTTTYGADPSTVTEVVDGDTILIGPSGVIVHGKTLGGPTAASIATTFEMVGGATITQLGKTAVVIGGVTYSVGAGTTATTTVIDGETITIGPNGVSISTLTLGAPYASTTTIGASQGTNAAMRVPTATGSAENSGPVTRPDRGFCLMISCIATGGALLGSLIFWV</sequence>
<gene>
    <name evidence="3" type="ORF">KHLLAP_LOCUS14005</name>
</gene>
<accession>A0AAI8VYR7</accession>
<keyword evidence="4" id="KW-1185">Reference proteome</keyword>
<evidence type="ECO:0000313" key="4">
    <source>
        <dbReference type="Proteomes" id="UP001295740"/>
    </source>
</evidence>
<keyword evidence="2" id="KW-0732">Signal</keyword>
<organism evidence="3 4">
    <name type="scientific">Anthostomella pinea</name>
    <dbReference type="NCBI Taxonomy" id="933095"/>
    <lineage>
        <taxon>Eukaryota</taxon>
        <taxon>Fungi</taxon>
        <taxon>Dikarya</taxon>
        <taxon>Ascomycota</taxon>
        <taxon>Pezizomycotina</taxon>
        <taxon>Sordariomycetes</taxon>
        <taxon>Xylariomycetidae</taxon>
        <taxon>Xylariales</taxon>
        <taxon>Xylariaceae</taxon>
        <taxon>Anthostomella</taxon>
    </lineage>
</organism>